<dbReference type="InterPro" id="IPR031906">
    <property type="entry name" value="RTT107_BRCT_6"/>
</dbReference>
<dbReference type="Gene3D" id="3.40.50.10190">
    <property type="entry name" value="BRCT domain"/>
    <property type="match status" value="4"/>
</dbReference>
<dbReference type="EMBL" id="KV454211">
    <property type="protein sequence ID" value="ODQ58766.1"/>
    <property type="molecule type" value="Genomic_DNA"/>
</dbReference>
<dbReference type="GO" id="GO:1990683">
    <property type="term" value="P:DNA double-strand break attachment to nuclear envelope"/>
    <property type="evidence" value="ECO:0007669"/>
    <property type="project" value="TreeGrafter"/>
</dbReference>
<dbReference type="RefSeq" id="XP_019037973.1">
    <property type="nucleotide sequence ID" value="XM_019181881.1"/>
</dbReference>
<dbReference type="Pfam" id="PF16771">
    <property type="entry name" value="RTT107_BRCT_6"/>
    <property type="match status" value="1"/>
</dbReference>
<dbReference type="Proteomes" id="UP000094112">
    <property type="component" value="Unassembled WGS sequence"/>
</dbReference>
<dbReference type="PANTHER" id="PTHR47667">
    <property type="entry name" value="REGULATOR OF TY1 TRANSPOSITION PROTEIN 107"/>
    <property type="match status" value="1"/>
</dbReference>
<proteinExistence type="predicted"/>
<protein>
    <recommendedName>
        <fullName evidence="2">BRCT domain-containing protein</fullName>
    </recommendedName>
</protein>
<dbReference type="GO" id="GO:0035361">
    <property type="term" value="C:Cul8-RING ubiquitin ligase complex"/>
    <property type="evidence" value="ECO:0007669"/>
    <property type="project" value="TreeGrafter"/>
</dbReference>
<dbReference type="GeneID" id="30199127"/>
<dbReference type="SMART" id="SM00292">
    <property type="entry name" value="BRCT"/>
    <property type="match status" value="3"/>
</dbReference>
<gene>
    <name evidence="3" type="ORF">WICANDRAFT_31794</name>
</gene>
<feature type="region of interest" description="Disordered" evidence="1">
    <location>
        <begin position="468"/>
        <end position="490"/>
    </location>
</feature>
<evidence type="ECO:0000256" key="1">
    <source>
        <dbReference type="SAM" id="MobiDB-lite"/>
    </source>
</evidence>
<dbReference type="Pfam" id="PF12738">
    <property type="entry name" value="PTCB-BRCT"/>
    <property type="match status" value="1"/>
</dbReference>
<dbReference type="OrthoDB" id="342264at2759"/>
<dbReference type="PROSITE" id="PS50172">
    <property type="entry name" value="BRCT"/>
    <property type="match status" value="3"/>
</dbReference>
<evidence type="ECO:0000313" key="4">
    <source>
        <dbReference type="Proteomes" id="UP000094112"/>
    </source>
</evidence>
<reference evidence="3 4" key="1">
    <citation type="journal article" date="2016" name="Proc. Natl. Acad. Sci. U.S.A.">
        <title>Comparative genomics of biotechnologically important yeasts.</title>
        <authorList>
            <person name="Riley R."/>
            <person name="Haridas S."/>
            <person name="Wolfe K.H."/>
            <person name="Lopes M.R."/>
            <person name="Hittinger C.T."/>
            <person name="Goeker M."/>
            <person name="Salamov A.A."/>
            <person name="Wisecaver J.H."/>
            <person name="Long T.M."/>
            <person name="Calvey C.H."/>
            <person name="Aerts A.L."/>
            <person name="Barry K.W."/>
            <person name="Choi C."/>
            <person name="Clum A."/>
            <person name="Coughlan A.Y."/>
            <person name="Deshpande S."/>
            <person name="Douglass A.P."/>
            <person name="Hanson S.J."/>
            <person name="Klenk H.-P."/>
            <person name="LaButti K.M."/>
            <person name="Lapidus A."/>
            <person name="Lindquist E.A."/>
            <person name="Lipzen A.M."/>
            <person name="Meier-Kolthoff J.P."/>
            <person name="Ohm R.A."/>
            <person name="Otillar R.P."/>
            <person name="Pangilinan J.L."/>
            <person name="Peng Y."/>
            <person name="Rokas A."/>
            <person name="Rosa C.A."/>
            <person name="Scheuner C."/>
            <person name="Sibirny A.A."/>
            <person name="Slot J.C."/>
            <person name="Stielow J.B."/>
            <person name="Sun H."/>
            <person name="Kurtzman C.P."/>
            <person name="Blackwell M."/>
            <person name="Grigoriev I.V."/>
            <person name="Jeffries T.W."/>
        </authorList>
    </citation>
    <scope>NUCLEOTIDE SEQUENCE [LARGE SCALE GENOMIC DNA]</scope>
    <source>
        <strain evidence="4">ATCC 58044 / CBS 1984 / NCYC 433 / NRRL Y-366-8</strain>
    </source>
</reference>
<accession>A0A1E3NZY8</accession>
<feature type="domain" description="BRCT" evidence="2">
    <location>
        <begin position="327"/>
        <end position="400"/>
    </location>
</feature>
<organism evidence="3 4">
    <name type="scientific">Wickerhamomyces anomalus (strain ATCC 58044 / CBS 1984 / NCYC 433 / NRRL Y-366-8)</name>
    <name type="common">Yeast</name>
    <name type="synonym">Hansenula anomala</name>
    <dbReference type="NCBI Taxonomy" id="683960"/>
    <lineage>
        <taxon>Eukaryota</taxon>
        <taxon>Fungi</taxon>
        <taxon>Dikarya</taxon>
        <taxon>Ascomycota</taxon>
        <taxon>Saccharomycotina</taxon>
        <taxon>Saccharomycetes</taxon>
        <taxon>Phaffomycetales</taxon>
        <taxon>Wickerhamomycetaceae</taxon>
        <taxon>Wickerhamomyces</taxon>
    </lineage>
</organism>
<feature type="domain" description="BRCT" evidence="2">
    <location>
        <begin position="703"/>
        <end position="810"/>
    </location>
</feature>
<dbReference type="Pfam" id="PF00533">
    <property type="entry name" value="BRCT"/>
    <property type="match status" value="1"/>
</dbReference>
<dbReference type="CDD" id="cd18437">
    <property type="entry name" value="BRCT_BRC1_like_rpt3"/>
    <property type="match status" value="1"/>
</dbReference>
<dbReference type="Pfam" id="PF16770">
    <property type="entry name" value="RTT107_BRCT_5"/>
    <property type="match status" value="1"/>
</dbReference>
<dbReference type="InterPro" id="IPR036420">
    <property type="entry name" value="BRCT_dom_sf"/>
</dbReference>
<dbReference type="STRING" id="683960.A0A1E3NZY8"/>
<dbReference type="GO" id="GO:0006302">
    <property type="term" value="P:double-strand break repair"/>
    <property type="evidence" value="ECO:0007669"/>
    <property type="project" value="TreeGrafter"/>
</dbReference>
<name>A0A1E3NZY8_WICAA</name>
<evidence type="ECO:0000313" key="3">
    <source>
        <dbReference type="EMBL" id="ODQ58766.1"/>
    </source>
</evidence>
<evidence type="ECO:0000259" key="2">
    <source>
        <dbReference type="PROSITE" id="PS50172"/>
    </source>
</evidence>
<dbReference type="InterPro" id="IPR053036">
    <property type="entry name" value="CellCycle_DNARepair_Reg"/>
</dbReference>
<feature type="domain" description="BRCT" evidence="2">
    <location>
        <begin position="103"/>
        <end position="194"/>
    </location>
</feature>
<feature type="region of interest" description="Disordered" evidence="1">
    <location>
        <begin position="502"/>
        <end position="581"/>
    </location>
</feature>
<dbReference type="PANTHER" id="PTHR47667:SF1">
    <property type="entry name" value="REGULATOR OF TY1 TRANSPOSITION PROTEIN 107"/>
    <property type="match status" value="1"/>
</dbReference>
<dbReference type="AlphaFoldDB" id="A0A1E3NZY8"/>
<dbReference type="SUPFAM" id="SSF52113">
    <property type="entry name" value="BRCT domain"/>
    <property type="match status" value="2"/>
</dbReference>
<dbReference type="InterPro" id="IPR001357">
    <property type="entry name" value="BRCT_dom"/>
</dbReference>
<feature type="compositionally biased region" description="Basic and acidic residues" evidence="1">
    <location>
        <begin position="519"/>
        <end position="533"/>
    </location>
</feature>
<sequence length="812" mass="92244">MKKLFDNFKILIIKSVDLPDTEVQSLAEILQQYCVEYEVLENGSSIDKEELIIKEFTHILSNNINFELYSFAQENMIPVSTSDFIYKTVELQRQPPIRPFSPDPKHVLKDIHVCVGGLPLSDKEAIFGGVRALGGCFSDTLNKFVTHLISTDSDEDCCIAVNSIEDCKIKIVLPNWIDDCLKLRKKLDETPYLLEDGGSVIEQQEKLKEMDVINKDAKSIKAQAKFLNNKRFYIGKDLELTQRSHDLIVVLIENSGGVVENKLNDAQFYIGKFRDGDEYRKASRTGLNVGNLNWIYWMVEHQKYISPYLKLLHYPYVRHGMPQMKKFVIASTNYSGDARFYILKLVEALGAEFTTSLKQRNTHLITATPVGAKYNAAKKWGNISVVNHLWLEETYASWKLQSASHPRYSHFPRSLEMSDIVGETPLDIEVLKHFYDDGNSDYSANVIEDSEGEDEHASAVITTAKIASTPDSSAASIRASSGRKAKDKAAAKLHENMEELNYFQKQHRSKDIPMLPQEIEERKRKRALEESEKKKRQSPSSAGSVEAEVKEEQPENKDSKAEAPKPKKAKKSSSPVPTENPYNITAIATGWDVNFNRADTQILHNLGITLHKEFKKNINAIISPKFMRTEKFLTGLSYKLDYIISPLFLQEVISEFKSNPNDLKKLPKVEDFSIDKLNPTSVKELTSISLSKLMNKSKTRINSYDRIFEDMSFNITPKIPGGAATVQKILKAHGAKNVNVIKTVKDLKNLKSLVKSNDESYVLISSEKNHGDKFQTILKDENQHGKVIEWNWVIDSIFNMEINDKKNVLFSN</sequence>
<dbReference type="GO" id="GO:0005634">
    <property type="term" value="C:nucleus"/>
    <property type="evidence" value="ECO:0007669"/>
    <property type="project" value="TreeGrafter"/>
</dbReference>
<feature type="compositionally biased region" description="Basic and acidic residues" evidence="1">
    <location>
        <begin position="547"/>
        <end position="565"/>
    </location>
</feature>
<keyword evidence="4" id="KW-1185">Reference proteome</keyword>